<comment type="caution">
    <text evidence="1">The sequence shown here is derived from an EMBL/GenBank/DDBJ whole genome shotgun (WGS) entry which is preliminary data.</text>
</comment>
<name>A0A9W5KR88_BACCE</name>
<dbReference type="RefSeq" id="WP_000182811.1">
    <property type="nucleotide sequence ID" value="NZ_JH791885.1"/>
</dbReference>
<dbReference type="EMBL" id="AHFG01000091">
    <property type="protein sequence ID" value="EJR63039.1"/>
    <property type="molecule type" value="Genomic_DNA"/>
</dbReference>
<accession>A0A9W5KR88</accession>
<protein>
    <submittedName>
        <fullName evidence="1">Uncharacterized protein</fullName>
    </submittedName>
</protein>
<evidence type="ECO:0000313" key="2">
    <source>
        <dbReference type="Proteomes" id="UP000006967"/>
    </source>
</evidence>
<gene>
    <name evidence="1" type="ORF">IK5_05883</name>
</gene>
<sequence>MTNLCNFSKKILFEIEKQISEVEYRLVQCTKGIDSQNLKCIQEKLNNTMALLEILKSQKDTNIVIDELISNVHLIYLKFTIFCNKL</sequence>
<organism evidence="1 2">
    <name type="scientific">Bacillus cereus VD154</name>
    <dbReference type="NCBI Taxonomy" id="1053238"/>
    <lineage>
        <taxon>Bacteria</taxon>
        <taxon>Bacillati</taxon>
        <taxon>Bacillota</taxon>
        <taxon>Bacilli</taxon>
        <taxon>Bacillales</taxon>
        <taxon>Bacillaceae</taxon>
        <taxon>Bacillus</taxon>
        <taxon>Bacillus cereus group</taxon>
    </lineage>
</organism>
<reference evidence="1 2" key="1">
    <citation type="submission" date="2012-04" db="EMBL/GenBank/DDBJ databases">
        <title>The Genome Sequence of Bacillus cereus VD154.</title>
        <authorList>
            <consortium name="The Broad Institute Genome Sequencing Platform"/>
            <consortium name="The Broad Institute Genome Sequencing Center for Infectious Disease"/>
            <person name="Feldgarden M."/>
            <person name="Van der Auwera G.A."/>
            <person name="Mahillon J."/>
            <person name="Duprez V."/>
            <person name="Timmery S."/>
            <person name="Mattelet C."/>
            <person name="Dierick K."/>
            <person name="Sun M."/>
            <person name="Yu Z."/>
            <person name="Zhu L."/>
            <person name="Hu X."/>
            <person name="Shank E.B."/>
            <person name="Swiecicka I."/>
            <person name="Hansen B.M."/>
            <person name="Andrup L."/>
            <person name="Young S.K."/>
            <person name="Zeng Q."/>
            <person name="Gargeya S."/>
            <person name="Fitzgerald M."/>
            <person name="Haas B."/>
            <person name="Abouelleil A."/>
            <person name="Alvarado L."/>
            <person name="Arachchi H.M."/>
            <person name="Berlin A."/>
            <person name="Chapman S.B."/>
            <person name="Goldberg J."/>
            <person name="Griggs A."/>
            <person name="Gujja S."/>
            <person name="Hansen M."/>
            <person name="Howarth C."/>
            <person name="Imamovic A."/>
            <person name="Larimer J."/>
            <person name="McCowen C."/>
            <person name="Montmayeur A."/>
            <person name="Murphy C."/>
            <person name="Neiman D."/>
            <person name="Pearson M."/>
            <person name="Priest M."/>
            <person name="Roberts A."/>
            <person name="Saif S."/>
            <person name="Shea T."/>
            <person name="Sisk P."/>
            <person name="Sykes S."/>
            <person name="Wortman J."/>
            <person name="Nusbaum C."/>
            <person name="Birren B."/>
        </authorList>
    </citation>
    <scope>NUCLEOTIDE SEQUENCE [LARGE SCALE GENOMIC DNA]</scope>
    <source>
        <strain evidence="1 2">VD154</strain>
    </source>
</reference>
<dbReference type="AlphaFoldDB" id="A0A9W5KR88"/>
<proteinExistence type="predicted"/>
<evidence type="ECO:0000313" key="1">
    <source>
        <dbReference type="EMBL" id="EJR63039.1"/>
    </source>
</evidence>
<dbReference type="Proteomes" id="UP000006967">
    <property type="component" value="Unassembled WGS sequence"/>
</dbReference>